<comment type="caution">
    <text evidence="1">The sequence shown here is derived from an EMBL/GenBank/DDBJ whole genome shotgun (WGS) entry which is preliminary data.</text>
</comment>
<protein>
    <submittedName>
        <fullName evidence="1">Uncharacterized protein</fullName>
    </submittedName>
</protein>
<dbReference type="SUPFAM" id="SSF48403">
    <property type="entry name" value="Ankyrin repeat"/>
    <property type="match status" value="1"/>
</dbReference>
<dbReference type="InterPro" id="IPR036770">
    <property type="entry name" value="Ankyrin_rpt-contain_sf"/>
</dbReference>
<dbReference type="Gene3D" id="1.25.40.20">
    <property type="entry name" value="Ankyrin repeat-containing domain"/>
    <property type="match status" value="1"/>
</dbReference>
<dbReference type="InterPro" id="IPR052050">
    <property type="entry name" value="SecEffector_AnkRepeat"/>
</dbReference>
<dbReference type="Proteomes" id="UP000612055">
    <property type="component" value="Unassembled WGS sequence"/>
</dbReference>
<accession>A0A835XRT4</accession>
<evidence type="ECO:0000313" key="1">
    <source>
        <dbReference type="EMBL" id="KAG2484879.1"/>
    </source>
</evidence>
<name>A0A835XRT4_9CHLO</name>
<proteinExistence type="predicted"/>
<dbReference type="EMBL" id="JAEHOE010000140">
    <property type="protein sequence ID" value="KAG2484879.1"/>
    <property type="molecule type" value="Genomic_DNA"/>
</dbReference>
<dbReference type="PANTHER" id="PTHR46586:SF3">
    <property type="entry name" value="ANKYRIN REPEAT-CONTAINING PROTEIN"/>
    <property type="match status" value="1"/>
</dbReference>
<dbReference type="PANTHER" id="PTHR46586">
    <property type="entry name" value="ANKYRIN REPEAT-CONTAINING PROTEIN"/>
    <property type="match status" value="1"/>
</dbReference>
<keyword evidence="2" id="KW-1185">Reference proteome</keyword>
<dbReference type="AlphaFoldDB" id="A0A835XRT4"/>
<evidence type="ECO:0000313" key="2">
    <source>
        <dbReference type="Proteomes" id="UP000612055"/>
    </source>
</evidence>
<gene>
    <name evidence="1" type="ORF">HYH03_016363</name>
</gene>
<reference evidence="1" key="1">
    <citation type="journal article" date="2020" name="bioRxiv">
        <title>Comparative genomics of Chlamydomonas.</title>
        <authorList>
            <person name="Craig R.J."/>
            <person name="Hasan A.R."/>
            <person name="Ness R.W."/>
            <person name="Keightley P.D."/>
        </authorList>
    </citation>
    <scope>NUCLEOTIDE SEQUENCE</scope>
    <source>
        <strain evidence="1">CCAP 11/70</strain>
    </source>
</reference>
<sequence>MLGLVASFLDPNQVAWSFVLVNKAAAVAAACGDHGQRAPRTIRLGWVIASGVLSTLEGRLQARNWCYGLTRRQRTDFLSRCAAAAGCSRASLEGAVVAAGLLPPPLEVLVAAASAGRPAVCRWLVEALGCPGLHCLACLCLISAAGPGQGIVEEARAWLQGLALSAGEETSSEEDWAKAASGDLVAVWIRLYSSTSRAKDPAPYRLWSDAIKLAEARRDLEQPAAGGRPPWARLSRTPEFYRGPHAAQAVAGLAQTHPTSWSSSALEAAAESGHTEAVRFLLSRGVRPFLSSATSAARNGNVGVLQALHEAGCIDDANRYACLQEALAGGSLTTLEWLRATFGAQALMLFHCWTYEKAGTALNLAASSGSVPLLKAMPGLGLWPPGARWGMVPSTWWPSAVASGCEEAVEWLAVKTGVPKLFVGSVQCQAALQGDLCMAQRLHQLGFPYDDGAVAQLAETARRVPAAAAALPWLEEPGCPGSWEAAAAAARPSAQAKEFGRAGGSLALGQRGLGCGG</sequence>
<organism evidence="1 2">
    <name type="scientific">Edaphochlamys debaryana</name>
    <dbReference type="NCBI Taxonomy" id="47281"/>
    <lineage>
        <taxon>Eukaryota</taxon>
        <taxon>Viridiplantae</taxon>
        <taxon>Chlorophyta</taxon>
        <taxon>core chlorophytes</taxon>
        <taxon>Chlorophyceae</taxon>
        <taxon>CS clade</taxon>
        <taxon>Chlamydomonadales</taxon>
        <taxon>Chlamydomonadales incertae sedis</taxon>
        <taxon>Edaphochlamys</taxon>
    </lineage>
</organism>
<dbReference type="OrthoDB" id="60283at2759"/>